<dbReference type="NCBIfam" id="NF003727">
    <property type="entry name" value="PRK05330.1"/>
    <property type="match status" value="1"/>
</dbReference>
<dbReference type="GO" id="GO:0016020">
    <property type="term" value="C:membrane"/>
    <property type="evidence" value="ECO:0007669"/>
    <property type="project" value="UniProtKB-SubCell"/>
</dbReference>
<evidence type="ECO:0000256" key="5">
    <source>
        <dbReference type="ARBA" id="ARBA00011738"/>
    </source>
</evidence>
<dbReference type="InterPro" id="IPR001260">
    <property type="entry name" value="Coprogen_oxidase_aer"/>
</dbReference>
<dbReference type="SUPFAM" id="SSF102886">
    <property type="entry name" value="Coproporphyrinogen III oxidase"/>
    <property type="match status" value="1"/>
</dbReference>
<dbReference type="Proteomes" id="UP000287166">
    <property type="component" value="Unassembled WGS sequence"/>
</dbReference>
<evidence type="ECO:0000256" key="10">
    <source>
        <dbReference type="ARBA" id="ARBA00023136"/>
    </source>
</evidence>
<dbReference type="GeneID" id="38778938"/>
<dbReference type="InParanoid" id="A0A401GIT2"/>
<feature type="transmembrane region" description="Helical" evidence="13">
    <location>
        <begin position="77"/>
        <end position="96"/>
    </location>
</feature>
<keyword evidence="9" id="KW-0560">Oxidoreductase</keyword>
<evidence type="ECO:0000256" key="13">
    <source>
        <dbReference type="SAM" id="Phobius"/>
    </source>
</evidence>
<dbReference type="GO" id="GO:0005737">
    <property type="term" value="C:cytoplasm"/>
    <property type="evidence" value="ECO:0007669"/>
    <property type="project" value="TreeGrafter"/>
</dbReference>
<keyword evidence="15" id="KW-1185">Reference proteome</keyword>
<dbReference type="FunCoup" id="A0A401GIT2">
    <property type="interactions" value="306"/>
</dbReference>
<feature type="transmembrane region" description="Helical" evidence="13">
    <location>
        <begin position="135"/>
        <end position="154"/>
    </location>
</feature>
<dbReference type="EMBL" id="BFAD01000004">
    <property type="protein sequence ID" value="GBE82021.1"/>
    <property type="molecule type" value="Genomic_DNA"/>
</dbReference>
<comment type="caution">
    <text evidence="14">The sequence shown here is derived from an EMBL/GenBank/DDBJ whole genome shotgun (WGS) entry which is preliminary data.</text>
</comment>
<dbReference type="EC" id="1.3.3.3" evidence="6"/>
<proteinExistence type="inferred from homology"/>
<dbReference type="Pfam" id="PF01218">
    <property type="entry name" value="Coprogen_oxidas"/>
    <property type="match status" value="1"/>
</dbReference>
<keyword evidence="11" id="KW-0627">Porphyrin biosynthesis</keyword>
<dbReference type="STRING" id="139825.A0A401GIT2"/>
<evidence type="ECO:0000256" key="2">
    <source>
        <dbReference type="ARBA" id="ARBA00005168"/>
    </source>
</evidence>
<evidence type="ECO:0000256" key="3">
    <source>
        <dbReference type="ARBA" id="ARBA00009160"/>
    </source>
</evidence>
<dbReference type="UniPathway" id="UPA00251">
    <property type="reaction ID" value="UER00322"/>
</dbReference>
<feature type="transmembrane region" description="Helical" evidence="13">
    <location>
        <begin position="161"/>
        <end position="181"/>
    </location>
</feature>
<dbReference type="Gene3D" id="3.40.1500.10">
    <property type="entry name" value="Coproporphyrinogen III oxidase, aerobic"/>
    <property type="match status" value="1"/>
</dbReference>
<feature type="region of interest" description="Disordered" evidence="12">
    <location>
        <begin position="111"/>
        <end position="132"/>
    </location>
</feature>
<evidence type="ECO:0000313" key="15">
    <source>
        <dbReference type="Proteomes" id="UP000287166"/>
    </source>
</evidence>
<dbReference type="PANTHER" id="PTHR10755">
    <property type="entry name" value="COPROPORPHYRINOGEN III OXIDASE, MITOCHONDRIAL"/>
    <property type="match status" value="1"/>
</dbReference>
<evidence type="ECO:0000256" key="7">
    <source>
        <dbReference type="ARBA" id="ARBA00022692"/>
    </source>
</evidence>
<name>A0A401GIT2_9APHY</name>
<reference evidence="14 15" key="1">
    <citation type="journal article" date="2018" name="Sci. Rep.">
        <title>Genome sequence of the cauliflower mushroom Sparassis crispa (Hanabiratake) and its association with beneficial usage.</title>
        <authorList>
            <person name="Kiyama R."/>
            <person name="Furutani Y."/>
            <person name="Kawaguchi K."/>
            <person name="Nakanishi T."/>
        </authorList>
    </citation>
    <scope>NUCLEOTIDE SEQUENCE [LARGE SCALE GENOMIC DNA]</scope>
</reference>
<dbReference type="GO" id="GO:0006782">
    <property type="term" value="P:protoporphyrinogen IX biosynthetic process"/>
    <property type="evidence" value="ECO:0007669"/>
    <property type="project" value="UniProtKB-UniPathway"/>
</dbReference>
<comment type="similarity">
    <text evidence="4">Belongs to the aerobic coproporphyrinogen-III oxidase family.</text>
</comment>
<sequence>MSAIFSSIFSRQLHSFYRPGLAQVTLSRNLSKSPFSKPVFPLSSTSRSFSSSSKFFGEAQLGSVKARSTQRTASIPWLYKAAGVAGVGLGLSVFSIPKVFCEPVLPKTPVAHPPPAPSHEPSSASSPPPPPQSSVNYYELTFGTLCGVCAGVFVKKGAKAAAFVLGGVFVLLQYLGSLSLVRVDWERAASRFENLFYTTDSAGAKRAPTIGSLFRWIGLLWGCGLAEQRWSTAVQCHVTVSKWRLPAAEGRLLPRLFWQAAPSIVPSISPEDTMATFKQPPKAIRQQVEDYFSDLQQQIVAAFEKLDPHAPPFKRDSWTRPQGGRGLSCVFATPPNSSDISAKETVLEKAGVNISVIHSVLSPAAAKQMGVTHPAIRQDPHLSLPLYTTGISLIVHPRNPHAPSVHCHYRYVELTEPLREGQDAGSAKVVAWWFGGGSDLTPNYLYDTDAQEFHQILKAACALHGPTLYLTFKKWCDEYFYIKHRKEGRGIGGVFFRELSDENHPRLDVEGSLPVRRPRTQDEIFSFVQRLCGAFIEAYYPILERRMNMPSDARARRWQLLRRGRYVEFNLVCDDGTRFGLATPQARIESVLMALPETARWEYMSELGNEEGTEEAKLVDVLKHPREWA</sequence>
<dbReference type="InterPro" id="IPR036406">
    <property type="entry name" value="Coprogen_oxidase_aer_sf"/>
</dbReference>
<evidence type="ECO:0000256" key="4">
    <source>
        <dbReference type="ARBA" id="ARBA00010644"/>
    </source>
</evidence>
<dbReference type="PRINTS" id="PR00073">
    <property type="entry name" value="COPRGNOXDASE"/>
</dbReference>
<comment type="subunit">
    <text evidence="5">Homodimer.</text>
</comment>
<comment type="similarity">
    <text evidence="3">Belongs to the FUN14 family.</text>
</comment>
<dbReference type="GO" id="GO:0004109">
    <property type="term" value="F:coproporphyrinogen oxidase activity"/>
    <property type="evidence" value="ECO:0007669"/>
    <property type="project" value="UniProtKB-EC"/>
</dbReference>
<dbReference type="InterPro" id="IPR007014">
    <property type="entry name" value="FUN14"/>
</dbReference>
<gene>
    <name evidence="14" type="ORF">SCP_0403970</name>
</gene>
<dbReference type="Pfam" id="PF04930">
    <property type="entry name" value="FUN14"/>
    <property type="match status" value="1"/>
</dbReference>
<evidence type="ECO:0000256" key="9">
    <source>
        <dbReference type="ARBA" id="ARBA00023002"/>
    </source>
</evidence>
<evidence type="ECO:0000256" key="12">
    <source>
        <dbReference type="SAM" id="MobiDB-lite"/>
    </source>
</evidence>
<evidence type="ECO:0000313" key="14">
    <source>
        <dbReference type="EMBL" id="GBE82021.1"/>
    </source>
</evidence>
<evidence type="ECO:0000256" key="1">
    <source>
        <dbReference type="ARBA" id="ARBA00004370"/>
    </source>
</evidence>
<comment type="pathway">
    <text evidence="2">Porphyrin-containing compound metabolism; protoporphyrin-IX biosynthesis; protoporphyrinogen-IX from coproporphyrinogen-III (O2 route): step 1/1.</text>
</comment>
<evidence type="ECO:0000256" key="8">
    <source>
        <dbReference type="ARBA" id="ARBA00022989"/>
    </source>
</evidence>
<accession>A0A401GIT2</accession>
<comment type="subcellular location">
    <subcellularLocation>
        <location evidence="1">Membrane</location>
    </subcellularLocation>
</comment>
<dbReference type="PANTHER" id="PTHR10755:SF0">
    <property type="entry name" value="OXYGEN-DEPENDENT COPROPORPHYRINOGEN-III OXIDASE, MITOCHONDRIAL"/>
    <property type="match status" value="1"/>
</dbReference>
<protein>
    <recommendedName>
        <fullName evidence="6">coproporphyrinogen oxidase</fullName>
        <ecNumber evidence="6">1.3.3.3</ecNumber>
    </recommendedName>
</protein>
<evidence type="ECO:0000256" key="11">
    <source>
        <dbReference type="ARBA" id="ARBA00023244"/>
    </source>
</evidence>
<evidence type="ECO:0000256" key="6">
    <source>
        <dbReference type="ARBA" id="ARBA00012869"/>
    </source>
</evidence>
<dbReference type="RefSeq" id="XP_027612934.1">
    <property type="nucleotide sequence ID" value="XM_027757133.1"/>
</dbReference>
<dbReference type="AlphaFoldDB" id="A0A401GIT2"/>
<organism evidence="14 15">
    <name type="scientific">Sparassis crispa</name>
    <dbReference type="NCBI Taxonomy" id="139825"/>
    <lineage>
        <taxon>Eukaryota</taxon>
        <taxon>Fungi</taxon>
        <taxon>Dikarya</taxon>
        <taxon>Basidiomycota</taxon>
        <taxon>Agaricomycotina</taxon>
        <taxon>Agaricomycetes</taxon>
        <taxon>Polyporales</taxon>
        <taxon>Sparassidaceae</taxon>
        <taxon>Sparassis</taxon>
    </lineage>
</organism>
<keyword evidence="10 13" id="KW-0472">Membrane</keyword>
<keyword evidence="7 13" id="KW-0812">Transmembrane</keyword>
<dbReference type="OrthoDB" id="15318at2759"/>
<keyword evidence="8 13" id="KW-1133">Transmembrane helix</keyword>